<dbReference type="AlphaFoldDB" id="A0A3B1A518"/>
<evidence type="ECO:0000256" key="3">
    <source>
        <dbReference type="ARBA" id="ARBA00022840"/>
    </source>
</evidence>
<dbReference type="Pfam" id="PF00005">
    <property type="entry name" value="ABC_tran"/>
    <property type="match status" value="1"/>
</dbReference>
<evidence type="ECO:0000256" key="2">
    <source>
        <dbReference type="ARBA" id="ARBA00022741"/>
    </source>
</evidence>
<keyword evidence="4" id="KW-1278">Translocase</keyword>
<accession>A0A3B1A518</accession>
<evidence type="ECO:0000313" key="6">
    <source>
        <dbReference type="EMBL" id="VAW88824.1"/>
    </source>
</evidence>
<keyword evidence="3" id="KW-0067">ATP-binding</keyword>
<organism evidence="6">
    <name type="scientific">hydrothermal vent metagenome</name>
    <dbReference type="NCBI Taxonomy" id="652676"/>
    <lineage>
        <taxon>unclassified sequences</taxon>
        <taxon>metagenomes</taxon>
        <taxon>ecological metagenomes</taxon>
    </lineage>
</organism>
<keyword evidence="2" id="KW-0547">Nucleotide-binding</keyword>
<gene>
    <name evidence="6" type="ORF">MNBD_GAMMA16-1091</name>
</gene>
<proteinExistence type="predicted"/>
<dbReference type="InterPro" id="IPR003593">
    <property type="entry name" value="AAA+_ATPase"/>
</dbReference>
<dbReference type="GO" id="GO:0005524">
    <property type="term" value="F:ATP binding"/>
    <property type="evidence" value="ECO:0007669"/>
    <property type="project" value="UniProtKB-KW"/>
</dbReference>
<dbReference type="PROSITE" id="PS50893">
    <property type="entry name" value="ABC_TRANSPORTER_2"/>
    <property type="match status" value="1"/>
</dbReference>
<reference evidence="6" key="1">
    <citation type="submission" date="2018-06" db="EMBL/GenBank/DDBJ databases">
        <authorList>
            <person name="Zhirakovskaya E."/>
        </authorList>
    </citation>
    <scope>NUCLEOTIDE SEQUENCE</scope>
</reference>
<dbReference type="SUPFAM" id="SSF52540">
    <property type="entry name" value="P-loop containing nucleoside triphosphate hydrolases"/>
    <property type="match status" value="1"/>
</dbReference>
<dbReference type="PANTHER" id="PTHR42794">
    <property type="entry name" value="HEMIN IMPORT ATP-BINDING PROTEIN HMUV"/>
    <property type="match status" value="1"/>
</dbReference>
<dbReference type="SMART" id="SM00382">
    <property type="entry name" value="AAA"/>
    <property type="match status" value="1"/>
</dbReference>
<keyword evidence="1" id="KW-0813">Transport</keyword>
<evidence type="ECO:0000256" key="1">
    <source>
        <dbReference type="ARBA" id="ARBA00022448"/>
    </source>
</evidence>
<sequence>MIMLEARSVSVSIGSIQCLHHVDLTLRAGELIGLIGPNGAGKSSLLKVMVGLQKTTHGSVLLKSQNLSVYERQERGKALGYLEQNGDIHWPLQVKRLVELGRIPHLPGWASVSEQDQHRIEVALKKTDTWHLKDRIATSLSGGEKCRVLLARVLAGEPEIVLADEPIAALDPAHQLMVMNSFRQFVDAGGAAIIALHDLSMAARYCDQLALLKNGKLVTRGQPDEVITKDRLASVYGIKARLDRDACGYLTVSPYALI</sequence>
<evidence type="ECO:0000256" key="4">
    <source>
        <dbReference type="ARBA" id="ARBA00022967"/>
    </source>
</evidence>
<dbReference type="PANTHER" id="PTHR42794:SF1">
    <property type="entry name" value="HEMIN IMPORT ATP-BINDING PROTEIN HMUV"/>
    <property type="match status" value="1"/>
</dbReference>
<dbReference type="CDD" id="cd03214">
    <property type="entry name" value="ABC_Iron-Siderophores_B12_Hemin"/>
    <property type="match status" value="1"/>
</dbReference>
<name>A0A3B1A518_9ZZZZ</name>
<dbReference type="InterPro" id="IPR027417">
    <property type="entry name" value="P-loop_NTPase"/>
</dbReference>
<dbReference type="GO" id="GO:0016887">
    <property type="term" value="F:ATP hydrolysis activity"/>
    <property type="evidence" value="ECO:0007669"/>
    <property type="project" value="InterPro"/>
</dbReference>
<dbReference type="InterPro" id="IPR003439">
    <property type="entry name" value="ABC_transporter-like_ATP-bd"/>
</dbReference>
<feature type="domain" description="ABC transporter" evidence="5">
    <location>
        <begin position="4"/>
        <end position="239"/>
    </location>
</feature>
<evidence type="ECO:0000259" key="5">
    <source>
        <dbReference type="PROSITE" id="PS50893"/>
    </source>
</evidence>
<protein>
    <recommendedName>
        <fullName evidence="5">ABC transporter domain-containing protein</fullName>
    </recommendedName>
</protein>
<dbReference type="Gene3D" id="3.40.50.300">
    <property type="entry name" value="P-loop containing nucleotide triphosphate hydrolases"/>
    <property type="match status" value="1"/>
</dbReference>
<dbReference type="FunFam" id="3.40.50.300:FF:000134">
    <property type="entry name" value="Iron-enterobactin ABC transporter ATP-binding protein"/>
    <property type="match status" value="1"/>
</dbReference>
<dbReference type="EMBL" id="UOFO01000151">
    <property type="protein sequence ID" value="VAW88824.1"/>
    <property type="molecule type" value="Genomic_DNA"/>
</dbReference>